<reference evidence="6 7" key="1">
    <citation type="submission" date="2015-06" db="EMBL/GenBank/DDBJ databases">
        <title>Improved classification and identification of acetic acid bacteria using matrix-assisted laser desorption/ionization time-of-flight mass spectrometry; Gluconobacter nephelii and Gluconobacter uchimurae are later heterotypic synonyms of Gluconobacter japonicus and Gluconobacter oxydans, respectively.</title>
        <authorList>
            <person name="Li L."/>
            <person name="Cleenwerck I."/>
            <person name="De Vuyst L."/>
            <person name="Vandamme P."/>
        </authorList>
    </citation>
    <scope>NUCLEOTIDE SEQUENCE [LARGE SCALE GENOMIC DNA]</scope>
    <source>
        <strain evidence="5 6">LMG 1608</strain>
        <strain evidence="4 7">LMG 1625</strain>
    </source>
</reference>
<keyword evidence="2" id="KW-0812">Transmembrane</keyword>
<dbReference type="EMBL" id="LHZY01000079">
    <property type="protein sequence ID" value="KXV70306.1"/>
    <property type="molecule type" value="Genomic_DNA"/>
</dbReference>
<dbReference type="Gene3D" id="1.20.1600.10">
    <property type="entry name" value="Outer membrane efflux proteins (OEP)"/>
    <property type="match status" value="1"/>
</dbReference>
<evidence type="ECO:0000313" key="4">
    <source>
        <dbReference type="EMBL" id="KXV01940.1"/>
    </source>
</evidence>
<dbReference type="PANTHER" id="PTHR30203">
    <property type="entry name" value="OUTER MEMBRANE CATION EFFLUX PROTEIN"/>
    <property type="match status" value="1"/>
</dbReference>
<comment type="subcellular location">
    <subcellularLocation>
        <location evidence="2">Cell membrane</location>
        <topology evidence="2">Lipid-anchor</topology>
    </subcellularLocation>
</comment>
<evidence type="ECO:0000256" key="1">
    <source>
        <dbReference type="ARBA" id="ARBA00007613"/>
    </source>
</evidence>
<name>A0A149QXB1_9PROT</name>
<evidence type="ECO:0000313" key="6">
    <source>
        <dbReference type="Proteomes" id="UP000075312"/>
    </source>
</evidence>
<dbReference type="EMBL" id="LHZA01000086">
    <property type="protein sequence ID" value="KXV01940.1"/>
    <property type="molecule type" value="Genomic_DNA"/>
</dbReference>
<dbReference type="PANTHER" id="PTHR30203:SF33">
    <property type="entry name" value="BLR4455 PROTEIN"/>
    <property type="match status" value="1"/>
</dbReference>
<organism evidence="4 7">
    <name type="scientific">Acetobacter cerevisiae</name>
    <dbReference type="NCBI Taxonomy" id="178900"/>
    <lineage>
        <taxon>Bacteria</taxon>
        <taxon>Pseudomonadati</taxon>
        <taxon>Pseudomonadota</taxon>
        <taxon>Alphaproteobacteria</taxon>
        <taxon>Acetobacterales</taxon>
        <taxon>Acetobacteraceae</taxon>
        <taxon>Acetobacter</taxon>
    </lineage>
</organism>
<proteinExistence type="inferred from homology"/>
<accession>A0A149QXB1</accession>
<evidence type="ECO:0000313" key="7">
    <source>
        <dbReference type="Proteomes" id="UP000075473"/>
    </source>
</evidence>
<sequence length="545" mass="60179">MDPFTFARKNACVLTKHGILKGATLATLTALSACDLAPTYQTPHFIVPASWHGQGLFHEAQPQETIIRSDWWVLFADPTLDTLEAQAMAGNADLQAAAERFIQARSIVMEARSDLLPHFALAFGSSNNKSSSDRLFRYKGPITATDEFYGGMASWEPDIWSSIRNRVRAQKYYAQAEAAQYASARLSLQAELATDYFALRGLDTQNAIYTQSISYYQQALRVTQTRLDNQDATGIDVARAKNQLYMTQARQLDVQAQREVLEHALAVLVNASPSSFHLAEVAIQDGAEPVFPLGMPSELLERRPDIAVAEREMAQANRAIGIARAAFYPHVSFNANGGFDANGFDLANLANSMWSYGASVTMPLFEGGLRRAQLQRTWSNYRETRDHYRMAVLSAFKDVENGLSMTARLRVENTRLKQAVDAAMQAQTLTMTLYKGGADGYLDALIAQVNTLDARIEQAQVQARALQATVGLVRALGGGWNDKLLPTPDQTMTFAGFQYDGLRYPKPVGGIESQLAPEQYENLTTTDPDTLARSGKVEISDRVQH</sequence>
<dbReference type="AlphaFoldDB" id="A0A149QXB1"/>
<dbReference type="GO" id="GO:0015562">
    <property type="term" value="F:efflux transmembrane transporter activity"/>
    <property type="evidence" value="ECO:0007669"/>
    <property type="project" value="InterPro"/>
</dbReference>
<dbReference type="PATRIC" id="fig|178900.5.peg.604"/>
<keyword evidence="2" id="KW-0472">Membrane</keyword>
<protein>
    <submittedName>
        <fullName evidence="4">Secretion protein</fullName>
    </submittedName>
</protein>
<dbReference type="Proteomes" id="UP000075312">
    <property type="component" value="Unassembled WGS sequence"/>
</dbReference>
<dbReference type="Gene3D" id="2.20.200.10">
    <property type="entry name" value="Outer membrane efflux proteins (OEP)"/>
    <property type="match status" value="1"/>
</dbReference>
<keyword evidence="2" id="KW-0449">Lipoprotein</keyword>
<comment type="similarity">
    <text evidence="1 2">Belongs to the outer membrane factor (OMF) (TC 1.B.17) family.</text>
</comment>
<evidence type="ECO:0000256" key="2">
    <source>
        <dbReference type="RuleBase" id="RU362097"/>
    </source>
</evidence>
<dbReference type="GO" id="GO:0005886">
    <property type="term" value="C:plasma membrane"/>
    <property type="evidence" value="ECO:0007669"/>
    <property type="project" value="UniProtKB-SubCell"/>
</dbReference>
<keyword evidence="2" id="KW-0564">Palmitate</keyword>
<feature type="coiled-coil region" evidence="3">
    <location>
        <begin position="442"/>
        <end position="469"/>
    </location>
</feature>
<dbReference type="Pfam" id="PF02321">
    <property type="entry name" value="OEP"/>
    <property type="match status" value="2"/>
</dbReference>
<dbReference type="InterPro" id="IPR010131">
    <property type="entry name" value="MdtP/NodT-like"/>
</dbReference>
<dbReference type="SUPFAM" id="SSF56954">
    <property type="entry name" value="Outer membrane efflux proteins (OEP)"/>
    <property type="match status" value="1"/>
</dbReference>
<evidence type="ECO:0000256" key="3">
    <source>
        <dbReference type="SAM" id="Coils"/>
    </source>
</evidence>
<keyword evidence="3" id="KW-0175">Coiled coil</keyword>
<evidence type="ECO:0000313" key="5">
    <source>
        <dbReference type="EMBL" id="KXV70306.1"/>
    </source>
</evidence>
<comment type="caution">
    <text evidence="4">The sequence shown here is derived from an EMBL/GenBank/DDBJ whole genome shotgun (WGS) entry which is preliminary data.</text>
</comment>
<dbReference type="Proteomes" id="UP000075473">
    <property type="component" value="Unassembled WGS sequence"/>
</dbReference>
<gene>
    <name evidence="4" type="ORF">AD928_01310</name>
    <name evidence="5" type="ORF">AD952_13285</name>
</gene>
<dbReference type="InterPro" id="IPR003423">
    <property type="entry name" value="OMP_efflux"/>
</dbReference>
<dbReference type="NCBIfam" id="TIGR01845">
    <property type="entry name" value="outer_NodT"/>
    <property type="match status" value="1"/>
</dbReference>
<keyword evidence="2" id="KW-1134">Transmembrane beta strand</keyword>